<dbReference type="SUPFAM" id="SSF88713">
    <property type="entry name" value="Glycoside hydrolase/deacetylase"/>
    <property type="match status" value="1"/>
</dbReference>
<sequence length="249" mass="27999">MSSLAFLLLLLIFVIPLTCIYLSYLPPIWLVQTISTSNPSIQFHIPTRKPILALTIDDSPSQSTSAILEVLRANDVHATFFVIGSYIDGHEEILREVVRHGSELANHAMHDAPSWKLEISELREQILQTQDKIEGIYRSVASDVSKTSPRYFRPGSGFFTSRMLSLLHSLSYRLILGSMYPHDAQISLPSLNAWHVLHGARAGGIIICHDRPWTPQMLRRVLPELRRRGLRVGSLTEALHWADGSDSNS</sequence>
<accession>A0AAV9N7B7</accession>
<evidence type="ECO:0000256" key="1">
    <source>
        <dbReference type="ARBA" id="ARBA00001941"/>
    </source>
</evidence>
<dbReference type="EMBL" id="JAVRRD010000021">
    <property type="protein sequence ID" value="KAK5048650.1"/>
    <property type="molecule type" value="Genomic_DNA"/>
</dbReference>
<comment type="caution">
    <text evidence="7">The sequence shown here is derived from an EMBL/GenBank/DDBJ whole genome shotgun (WGS) entry which is preliminary data.</text>
</comment>
<evidence type="ECO:0000256" key="3">
    <source>
        <dbReference type="ARBA" id="ARBA00023285"/>
    </source>
</evidence>
<dbReference type="InterPro" id="IPR002509">
    <property type="entry name" value="NODB_dom"/>
</dbReference>
<keyword evidence="2" id="KW-0146">Chitin degradation</keyword>
<keyword evidence="2" id="KW-0119">Carbohydrate metabolism</keyword>
<dbReference type="CDD" id="cd10958">
    <property type="entry name" value="CE4_NodB_like_2"/>
    <property type="match status" value="1"/>
</dbReference>
<protein>
    <recommendedName>
        <fullName evidence="4">chitin deacetylase</fullName>
        <ecNumber evidence="4">3.5.1.41</ecNumber>
    </recommendedName>
</protein>
<evidence type="ECO:0000313" key="8">
    <source>
        <dbReference type="Proteomes" id="UP001358417"/>
    </source>
</evidence>
<organism evidence="7 8">
    <name type="scientific">Exophiala bonariae</name>
    <dbReference type="NCBI Taxonomy" id="1690606"/>
    <lineage>
        <taxon>Eukaryota</taxon>
        <taxon>Fungi</taxon>
        <taxon>Dikarya</taxon>
        <taxon>Ascomycota</taxon>
        <taxon>Pezizomycotina</taxon>
        <taxon>Eurotiomycetes</taxon>
        <taxon>Chaetothyriomycetidae</taxon>
        <taxon>Chaetothyriales</taxon>
        <taxon>Herpotrichiellaceae</taxon>
        <taxon>Exophiala</taxon>
    </lineage>
</organism>
<proteinExistence type="predicted"/>
<dbReference type="RefSeq" id="XP_064704009.1">
    <property type="nucleotide sequence ID" value="XM_064849306.1"/>
</dbReference>
<evidence type="ECO:0000256" key="2">
    <source>
        <dbReference type="ARBA" id="ARBA00023024"/>
    </source>
</evidence>
<dbReference type="PANTHER" id="PTHR10587">
    <property type="entry name" value="GLYCOSYL TRANSFERASE-RELATED"/>
    <property type="match status" value="1"/>
</dbReference>
<dbReference type="GO" id="GO:0006032">
    <property type="term" value="P:chitin catabolic process"/>
    <property type="evidence" value="ECO:0007669"/>
    <property type="project" value="UniProtKB-KW"/>
</dbReference>
<dbReference type="GO" id="GO:0005975">
    <property type="term" value="P:carbohydrate metabolic process"/>
    <property type="evidence" value="ECO:0007669"/>
    <property type="project" value="InterPro"/>
</dbReference>
<dbReference type="Gene3D" id="3.20.20.370">
    <property type="entry name" value="Glycoside hydrolase/deacetylase"/>
    <property type="match status" value="1"/>
</dbReference>
<evidence type="ECO:0000313" key="7">
    <source>
        <dbReference type="EMBL" id="KAK5048650.1"/>
    </source>
</evidence>
<evidence type="ECO:0000259" key="6">
    <source>
        <dbReference type="PROSITE" id="PS51677"/>
    </source>
</evidence>
<keyword evidence="3" id="KW-0170">Cobalt</keyword>
<reference evidence="7 8" key="1">
    <citation type="submission" date="2023-08" db="EMBL/GenBank/DDBJ databases">
        <title>Black Yeasts Isolated from many extreme environments.</title>
        <authorList>
            <person name="Coleine C."/>
            <person name="Stajich J.E."/>
            <person name="Selbmann L."/>
        </authorList>
    </citation>
    <scope>NUCLEOTIDE SEQUENCE [LARGE SCALE GENOMIC DNA]</scope>
    <source>
        <strain evidence="7 8">CCFEE 5792</strain>
    </source>
</reference>
<dbReference type="InterPro" id="IPR011330">
    <property type="entry name" value="Glyco_hydro/deAcase_b/a-brl"/>
</dbReference>
<dbReference type="Proteomes" id="UP001358417">
    <property type="component" value="Unassembled WGS sequence"/>
</dbReference>
<dbReference type="InterPro" id="IPR050248">
    <property type="entry name" value="Polysacc_deacetylase_ArnD"/>
</dbReference>
<keyword evidence="2" id="KW-0624">Polysaccharide degradation</keyword>
<name>A0AAV9N7B7_9EURO</name>
<dbReference type="AlphaFoldDB" id="A0AAV9N7B7"/>
<keyword evidence="8" id="KW-1185">Reference proteome</keyword>
<dbReference type="GO" id="GO:0009272">
    <property type="term" value="P:fungal-type cell wall biogenesis"/>
    <property type="evidence" value="ECO:0007669"/>
    <property type="project" value="UniProtKB-ARBA"/>
</dbReference>
<dbReference type="PROSITE" id="PS51677">
    <property type="entry name" value="NODB"/>
    <property type="match status" value="1"/>
</dbReference>
<evidence type="ECO:0000256" key="5">
    <source>
        <dbReference type="ARBA" id="ARBA00048494"/>
    </source>
</evidence>
<dbReference type="EC" id="3.5.1.41" evidence="4"/>
<evidence type="ECO:0000256" key="4">
    <source>
        <dbReference type="ARBA" id="ARBA00024056"/>
    </source>
</evidence>
<dbReference type="GeneID" id="89973916"/>
<comment type="catalytic activity">
    <reaction evidence="5">
        <text>[(1-&gt;4)-N-acetyl-beta-D-glucosaminyl](n) + n H2O = chitosan + n acetate</text>
        <dbReference type="Rhea" id="RHEA:10464"/>
        <dbReference type="Rhea" id="RHEA-COMP:9593"/>
        <dbReference type="Rhea" id="RHEA-COMP:9597"/>
        <dbReference type="ChEBI" id="CHEBI:15377"/>
        <dbReference type="ChEBI" id="CHEBI:17029"/>
        <dbReference type="ChEBI" id="CHEBI:30089"/>
        <dbReference type="ChEBI" id="CHEBI:57704"/>
        <dbReference type="EC" id="3.5.1.41"/>
    </reaction>
    <physiologicalReaction direction="left-to-right" evidence="5">
        <dbReference type="Rhea" id="RHEA:10465"/>
    </physiologicalReaction>
</comment>
<dbReference type="GO" id="GO:0004099">
    <property type="term" value="F:chitin deacetylase activity"/>
    <property type="evidence" value="ECO:0007669"/>
    <property type="project" value="UniProtKB-EC"/>
</dbReference>
<feature type="domain" description="NodB homology" evidence="6">
    <location>
        <begin position="50"/>
        <end position="233"/>
    </location>
</feature>
<comment type="cofactor">
    <cofactor evidence="1">
        <name>Co(2+)</name>
        <dbReference type="ChEBI" id="CHEBI:48828"/>
    </cofactor>
</comment>
<dbReference type="Pfam" id="PF01522">
    <property type="entry name" value="Polysacc_deac_1"/>
    <property type="match status" value="1"/>
</dbReference>
<dbReference type="PANTHER" id="PTHR10587:SF137">
    <property type="entry name" value="4-DEOXY-4-FORMAMIDO-L-ARABINOSE-PHOSPHOUNDECAPRENOL DEFORMYLASE ARND-RELATED"/>
    <property type="match status" value="1"/>
</dbReference>
<gene>
    <name evidence="7" type="ORF">LTR84_005741</name>
</gene>